<evidence type="ECO:0000313" key="2">
    <source>
        <dbReference type="Proteomes" id="UP000199516"/>
    </source>
</evidence>
<organism evidence="1 2">
    <name type="scientific">Alteribacillus iranensis</name>
    <dbReference type="NCBI Taxonomy" id="930128"/>
    <lineage>
        <taxon>Bacteria</taxon>
        <taxon>Bacillati</taxon>
        <taxon>Bacillota</taxon>
        <taxon>Bacilli</taxon>
        <taxon>Bacillales</taxon>
        <taxon>Bacillaceae</taxon>
        <taxon>Alteribacillus</taxon>
    </lineage>
</organism>
<sequence length="43" mass="4889">MIIPAIVVTERDIGVRSVAKYVNVHITLGGYENTRCMTTFKKY</sequence>
<dbReference type="Proteomes" id="UP000199516">
    <property type="component" value="Unassembled WGS sequence"/>
</dbReference>
<dbReference type="EMBL" id="FONT01000011">
    <property type="protein sequence ID" value="SFF03741.1"/>
    <property type="molecule type" value="Genomic_DNA"/>
</dbReference>
<evidence type="ECO:0000313" key="1">
    <source>
        <dbReference type="EMBL" id="SFF03741.1"/>
    </source>
</evidence>
<reference evidence="1 2" key="1">
    <citation type="submission" date="2016-10" db="EMBL/GenBank/DDBJ databases">
        <authorList>
            <person name="de Groot N.N."/>
        </authorList>
    </citation>
    <scope>NUCLEOTIDE SEQUENCE [LARGE SCALE GENOMIC DNA]</scope>
    <source>
        <strain evidence="1 2">DSM 23995</strain>
    </source>
</reference>
<proteinExistence type="predicted"/>
<protein>
    <submittedName>
        <fullName evidence="1">Uncharacterized protein</fullName>
    </submittedName>
</protein>
<keyword evidence="2" id="KW-1185">Reference proteome</keyword>
<gene>
    <name evidence="1" type="ORF">SAMN05192532_11146</name>
</gene>
<dbReference type="AlphaFoldDB" id="A0A1I2FH03"/>
<accession>A0A1I2FH03</accession>
<dbReference type="STRING" id="930128.SAMN05192532_11146"/>
<name>A0A1I2FH03_9BACI</name>